<dbReference type="PANTHER" id="PTHR16301:SF25">
    <property type="entry name" value="PROTEIN IMPACT"/>
    <property type="match status" value="1"/>
</dbReference>
<proteinExistence type="inferred from homology"/>
<sequence length="65" mass="7237">EFLADLTGRNKIANAKHNILAYRIGSDKFKIIEGFDSDGEKRGAEPVMHLLRVLDLTNVAVVVTR</sequence>
<dbReference type="GO" id="GO:0006446">
    <property type="term" value="P:regulation of translational initiation"/>
    <property type="evidence" value="ECO:0007669"/>
    <property type="project" value="TreeGrafter"/>
</dbReference>
<dbReference type="SUPFAM" id="SSF54211">
    <property type="entry name" value="Ribosomal protein S5 domain 2-like"/>
    <property type="match status" value="1"/>
</dbReference>
<dbReference type="GO" id="GO:0140469">
    <property type="term" value="P:GCN2-mediated signaling"/>
    <property type="evidence" value="ECO:0007669"/>
    <property type="project" value="TreeGrafter"/>
</dbReference>
<feature type="non-terminal residue" evidence="2">
    <location>
        <position position="65"/>
    </location>
</feature>
<dbReference type="PANTHER" id="PTHR16301">
    <property type="entry name" value="IMPACT-RELATED"/>
    <property type="match status" value="1"/>
</dbReference>
<name>N6TV74_DENPD</name>
<dbReference type="Gene3D" id="3.30.230.30">
    <property type="entry name" value="Impact, N-terminal domain"/>
    <property type="match status" value="1"/>
</dbReference>
<dbReference type="GO" id="GO:0005737">
    <property type="term" value="C:cytoplasm"/>
    <property type="evidence" value="ECO:0007669"/>
    <property type="project" value="TreeGrafter"/>
</dbReference>
<dbReference type="EMBL" id="KB741441">
    <property type="protein sequence ID" value="ENN70177.1"/>
    <property type="molecule type" value="Genomic_DNA"/>
</dbReference>
<organism evidence="2">
    <name type="scientific">Dendroctonus ponderosae</name>
    <name type="common">Mountain pine beetle</name>
    <dbReference type="NCBI Taxonomy" id="77166"/>
    <lineage>
        <taxon>Eukaryota</taxon>
        <taxon>Metazoa</taxon>
        <taxon>Ecdysozoa</taxon>
        <taxon>Arthropoda</taxon>
        <taxon>Hexapoda</taxon>
        <taxon>Insecta</taxon>
        <taxon>Pterygota</taxon>
        <taxon>Neoptera</taxon>
        <taxon>Endopterygota</taxon>
        <taxon>Coleoptera</taxon>
        <taxon>Polyphaga</taxon>
        <taxon>Cucujiformia</taxon>
        <taxon>Curculionidae</taxon>
        <taxon>Scolytinae</taxon>
        <taxon>Dendroctonus</taxon>
    </lineage>
</organism>
<accession>N6TV74</accession>
<protein>
    <submittedName>
        <fullName evidence="2">Uncharacterized protein</fullName>
    </submittedName>
</protein>
<feature type="non-terminal residue" evidence="2">
    <location>
        <position position="1"/>
    </location>
</feature>
<dbReference type="InterPro" id="IPR001498">
    <property type="entry name" value="Impact_N"/>
</dbReference>
<dbReference type="OrthoDB" id="69641at2759"/>
<dbReference type="AlphaFoldDB" id="N6TV74"/>
<gene>
    <name evidence="2" type="ORF">YQE_00013</name>
</gene>
<dbReference type="InterPro" id="IPR023582">
    <property type="entry name" value="Impact"/>
</dbReference>
<evidence type="ECO:0000313" key="2">
    <source>
        <dbReference type="EMBL" id="ENN70177.1"/>
    </source>
</evidence>
<dbReference type="InterPro" id="IPR020568">
    <property type="entry name" value="Ribosomal_Su5_D2-typ_SF"/>
</dbReference>
<dbReference type="HOGENOM" id="CLU_2856253_0_0_1"/>
<dbReference type="Pfam" id="PF01205">
    <property type="entry name" value="Impact_N"/>
    <property type="match status" value="1"/>
</dbReference>
<comment type="similarity">
    <text evidence="1">Belongs to the IMPACT family.</text>
</comment>
<reference evidence="2" key="1">
    <citation type="journal article" date="2013" name="Genome Biol.">
        <title>Draft genome of the mountain pine beetle, Dendroctonus ponderosae Hopkins, a major forest pest.</title>
        <authorList>
            <person name="Keeling C.I."/>
            <person name="Yuen M.M."/>
            <person name="Liao N.Y."/>
            <person name="Docking T.R."/>
            <person name="Chan S.K."/>
            <person name="Taylor G.A."/>
            <person name="Palmquist D.L."/>
            <person name="Jackman S.D."/>
            <person name="Nguyen A."/>
            <person name="Li M."/>
            <person name="Henderson H."/>
            <person name="Janes J.K."/>
            <person name="Zhao Y."/>
            <person name="Pandoh P."/>
            <person name="Moore R."/>
            <person name="Sperling F.A."/>
            <person name="Huber D.P."/>
            <person name="Birol I."/>
            <person name="Jones S.J."/>
            <person name="Bohlmann J."/>
        </authorList>
    </citation>
    <scope>NUCLEOTIDE SEQUENCE</scope>
</reference>
<evidence type="ECO:0000256" key="1">
    <source>
        <dbReference type="ARBA" id="ARBA00007665"/>
    </source>
</evidence>
<dbReference type="InterPro" id="IPR036956">
    <property type="entry name" value="Impact_N_sf"/>
</dbReference>